<dbReference type="EMBL" id="JADFFM010000001">
    <property type="protein sequence ID" value="MBE9666602.1"/>
    <property type="molecule type" value="Genomic_DNA"/>
</dbReference>
<feature type="chain" id="PRO_5046109551" description="Outer membrane protein beta-barrel domain-containing protein" evidence="1">
    <location>
        <begin position="26"/>
        <end position="178"/>
    </location>
</feature>
<keyword evidence="3" id="KW-1185">Reference proteome</keyword>
<feature type="signal peptide" evidence="1">
    <location>
        <begin position="1"/>
        <end position="25"/>
    </location>
</feature>
<name>A0ABR9XGV0_9SPHI</name>
<proteinExistence type="predicted"/>
<evidence type="ECO:0000313" key="2">
    <source>
        <dbReference type="EMBL" id="MBE9666602.1"/>
    </source>
</evidence>
<sequence>MKSLFKLTILAAIVTVLFFAISVQAQTIPAKAWRLGLGIETGVPTGVATLGATFTLGGTARLQYGISNNFALTLTTGGYHFFPKKNPVTGNRYQSYGEIPVKIGFKEFFAKSIYLGGEIGTASEKLESGWGPTRLDLSPALGYANQHWDFAVHYENFSRHGEDSFGLVNLRVAYGFAL</sequence>
<evidence type="ECO:0000313" key="3">
    <source>
        <dbReference type="Proteomes" id="UP000632774"/>
    </source>
</evidence>
<reference evidence="2 3" key="1">
    <citation type="submission" date="2020-10" db="EMBL/GenBank/DDBJ databases">
        <title>Mucilaginibacter mali sp. nov., isolated from rhizosphere soil of apple orchard.</title>
        <authorList>
            <person name="Lee J.-S."/>
            <person name="Kim H.S."/>
            <person name="Kim J.-S."/>
        </authorList>
    </citation>
    <scope>NUCLEOTIDE SEQUENCE [LARGE SCALE GENOMIC DNA]</scope>
    <source>
        <strain evidence="2 3">KCTC 23157</strain>
    </source>
</reference>
<dbReference type="RefSeq" id="WP_194105950.1">
    <property type="nucleotide sequence ID" value="NZ_JADFFM010000001.1"/>
</dbReference>
<evidence type="ECO:0000256" key="1">
    <source>
        <dbReference type="SAM" id="SignalP"/>
    </source>
</evidence>
<accession>A0ABR9XGV0</accession>
<gene>
    <name evidence="2" type="ORF">IRJ18_09540</name>
</gene>
<organism evidence="2 3">
    <name type="scientific">Mucilaginibacter boryungensis</name>
    <dbReference type="NCBI Taxonomy" id="768480"/>
    <lineage>
        <taxon>Bacteria</taxon>
        <taxon>Pseudomonadati</taxon>
        <taxon>Bacteroidota</taxon>
        <taxon>Sphingobacteriia</taxon>
        <taxon>Sphingobacteriales</taxon>
        <taxon>Sphingobacteriaceae</taxon>
        <taxon>Mucilaginibacter</taxon>
    </lineage>
</organism>
<keyword evidence="1" id="KW-0732">Signal</keyword>
<dbReference type="Proteomes" id="UP000632774">
    <property type="component" value="Unassembled WGS sequence"/>
</dbReference>
<comment type="caution">
    <text evidence="2">The sequence shown here is derived from an EMBL/GenBank/DDBJ whole genome shotgun (WGS) entry which is preliminary data.</text>
</comment>
<evidence type="ECO:0008006" key="4">
    <source>
        <dbReference type="Google" id="ProtNLM"/>
    </source>
</evidence>
<protein>
    <recommendedName>
        <fullName evidence="4">Outer membrane protein beta-barrel domain-containing protein</fullName>
    </recommendedName>
</protein>